<evidence type="ECO:0000256" key="3">
    <source>
        <dbReference type="SAM" id="MobiDB-lite"/>
    </source>
</evidence>
<dbReference type="PIRSF" id="PIRSF002094">
    <property type="entry name" value="OMP26_Skp"/>
    <property type="match status" value="1"/>
</dbReference>
<name>A0A227KQL3_9BURK</name>
<dbReference type="GO" id="GO:0051082">
    <property type="term" value="F:unfolded protein binding"/>
    <property type="evidence" value="ECO:0007669"/>
    <property type="project" value="InterPro"/>
</dbReference>
<dbReference type="Gene3D" id="3.30.910.20">
    <property type="entry name" value="Skp domain"/>
    <property type="match status" value="1"/>
</dbReference>
<dbReference type="Proteomes" id="UP000214610">
    <property type="component" value="Unassembled WGS sequence"/>
</dbReference>
<gene>
    <name evidence="5" type="ORF">ADH67_05730</name>
</gene>
<keyword evidence="6" id="KW-1185">Reference proteome</keyword>
<evidence type="ECO:0000256" key="2">
    <source>
        <dbReference type="PIRNR" id="PIRNR002094"/>
    </source>
</evidence>
<dbReference type="RefSeq" id="WP_066592972.1">
    <property type="nucleotide sequence ID" value="NZ_CAJTBZ010000011.1"/>
</dbReference>
<dbReference type="AlphaFoldDB" id="A0A227KQL3"/>
<feature type="compositionally biased region" description="Basic and acidic residues" evidence="3">
    <location>
        <begin position="85"/>
        <end position="102"/>
    </location>
</feature>
<protein>
    <recommendedName>
        <fullName evidence="7">Outer membrane protein chaperone</fullName>
    </recommendedName>
</protein>
<dbReference type="InterPro" id="IPR024930">
    <property type="entry name" value="Skp_dom_sf"/>
</dbReference>
<dbReference type="GO" id="GO:0005829">
    <property type="term" value="C:cytosol"/>
    <property type="evidence" value="ECO:0007669"/>
    <property type="project" value="TreeGrafter"/>
</dbReference>
<evidence type="ECO:0000313" key="6">
    <source>
        <dbReference type="Proteomes" id="UP000214610"/>
    </source>
</evidence>
<dbReference type="PANTHER" id="PTHR35089">
    <property type="entry name" value="CHAPERONE PROTEIN SKP"/>
    <property type="match status" value="1"/>
</dbReference>
<dbReference type="GeneID" id="78361530"/>
<organism evidence="5 6">
    <name type="scientific">Turicimonas muris</name>
    <dbReference type="NCBI Taxonomy" id="1796652"/>
    <lineage>
        <taxon>Bacteria</taxon>
        <taxon>Pseudomonadati</taxon>
        <taxon>Pseudomonadota</taxon>
        <taxon>Betaproteobacteria</taxon>
        <taxon>Burkholderiales</taxon>
        <taxon>Sutterellaceae</taxon>
        <taxon>Turicimonas</taxon>
    </lineage>
</organism>
<sequence>MQKKLLTLALVSSLFAVGATAVQAAEMKIGVVNTEVILRDSPAAQAASKKLEQEFSKRDKDINAAGQRLKSDIERFEKNASTMTEQERIRKQRDLGERDRDFQRRQRELREDFNQRRNEELQKLLRQANTVIKNIAQREKYDLILQEAIYVNPKIDITDEVLKELK</sequence>
<accession>A0A227KQL3</accession>
<feature type="chain" id="PRO_5011221423" description="Outer membrane protein chaperone" evidence="4">
    <location>
        <begin position="25"/>
        <end position="166"/>
    </location>
</feature>
<dbReference type="Pfam" id="PF03938">
    <property type="entry name" value="OmpH"/>
    <property type="match status" value="1"/>
</dbReference>
<dbReference type="PANTHER" id="PTHR35089:SF1">
    <property type="entry name" value="CHAPERONE PROTEIN SKP"/>
    <property type="match status" value="1"/>
</dbReference>
<comment type="similarity">
    <text evidence="2">Belongs to the skp family.</text>
</comment>
<feature type="signal peptide" evidence="4">
    <location>
        <begin position="1"/>
        <end position="24"/>
    </location>
</feature>
<dbReference type="SMART" id="SM00935">
    <property type="entry name" value="OmpH"/>
    <property type="match status" value="1"/>
</dbReference>
<reference evidence="6" key="1">
    <citation type="submission" date="2017-05" db="EMBL/GenBank/DDBJ databases">
        <title>Improved OligoMM genomes.</title>
        <authorList>
            <person name="Garzetti D."/>
        </authorList>
    </citation>
    <scope>NUCLEOTIDE SEQUENCE [LARGE SCALE GENOMIC DNA]</scope>
    <source>
        <strain evidence="6">YL45</strain>
    </source>
</reference>
<keyword evidence="1 4" id="KW-0732">Signal</keyword>
<evidence type="ECO:0000256" key="1">
    <source>
        <dbReference type="ARBA" id="ARBA00022729"/>
    </source>
</evidence>
<proteinExistence type="inferred from homology"/>
<evidence type="ECO:0008006" key="7">
    <source>
        <dbReference type="Google" id="ProtNLM"/>
    </source>
</evidence>
<dbReference type="EMBL" id="NHMP01000003">
    <property type="protein sequence ID" value="OXE49633.1"/>
    <property type="molecule type" value="Genomic_DNA"/>
</dbReference>
<evidence type="ECO:0000256" key="4">
    <source>
        <dbReference type="SAM" id="SignalP"/>
    </source>
</evidence>
<comment type="caution">
    <text evidence="5">The sequence shown here is derived from an EMBL/GenBank/DDBJ whole genome shotgun (WGS) entry which is preliminary data.</text>
</comment>
<dbReference type="SUPFAM" id="SSF111384">
    <property type="entry name" value="OmpH-like"/>
    <property type="match status" value="1"/>
</dbReference>
<dbReference type="InterPro" id="IPR005632">
    <property type="entry name" value="Chaperone_Skp"/>
</dbReference>
<evidence type="ECO:0000313" key="5">
    <source>
        <dbReference type="EMBL" id="OXE49633.1"/>
    </source>
</evidence>
<feature type="region of interest" description="Disordered" evidence="3">
    <location>
        <begin position="80"/>
        <end position="102"/>
    </location>
</feature>
<dbReference type="GO" id="GO:0050821">
    <property type="term" value="P:protein stabilization"/>
    <property type="evidence" value="ECO:0007669"/>
    <property type="project" value="TreeGrafter"/>
</dbReference>